<organism evidence="1 2">
    <name type="scientific">Anaerobacillus alkaliphilus</name>
    <dbReference type="NCBI Taxonomy" id="1548597"/>
    <lineage>
        <taxon>Bacteria</taxon>
        <taxon>Bacillati</taxon>
        <taxon>Bacillota</taxon>
        <taxon>Bacilli</taxon>
        <taxon>Bacillales</taxon>
        <taxon>Bacillaceae</taxon>
        <taxon>Anaerobacillus</taxon>
    </lineage>
</organism>
<dbReference type="RefSeq" id="WP_129076419.1">
    <property type="nucleotide sequence ID" value="NZ_QOUX01000001.1"/>
</dbReference>
<gene>
    <name evidence="1" type="ORF">DS745_01405</name>
</gene>
<proteinExistence type="predicted"/>
<keyword evidence="2" id="KW-1185">Reference proteome</keyword>
<name>A0A4Q0VXF4_9BACI</name>
<dbReference type="EMBL" id="QOUX01000001">
    <property type="protein sequence ID" value="RXJ04072.1"/>
    <property type="molecule type" value="Genomic_DNA"/>
</dbReference>
<accession>A0A4Q0VXF4</accession>
<evidence type="ECO:0000313" key="1">
    <source>
        <dbReference type="EMBL" id="RXJ04072.1"/>
    </source>
</evidence>
<dbReference type="OrthoDB" id="2691866at2"/>
<reference evidence="1 2" key="1">
    <citation type="journal article" date="2019" name="Int. J. Syst. Evol. Microbiol.">
        <title>Anaerobacillus alkaliphilus sp. nov., a novel alkaliphilic and moderately halophilic bacterium.</title>
        <authorList>
            <person name="Borsodi A.K."/>
            <person name="Aszalos J.M."/>
            <person name="Bihari P."/>
            <person name="Nagy I."/>
            <person name="Schumann P."/>
            <person name="Sproer C."/>
            <person name="Kovacs A.L."/>
            <person name="Boka K."/>
            <person name="Dobosy P."/>
            <person name="Ovari M."/>
            <person name="Szili-Kovacs T."/>
            <person name="Toth E."/>
        </authorList>
    </citation>
    <scope>NUCLEOTIDE SEQUENCE [LARGE SCALE GENOMIC DNA]</scope>
    <source>
        <strain evidence="1 2">B16-10</strain>
    </source>
</reference>
<sequence length="76" mass="8960">MEFIIKAKDGAIPCLVTIDEDNGKYMLRNSDTSGEVFQNKEQLIQWIESEWYPEFFEDEDAYSQLLTMIRGNFDEI</sequence>
<protein>
    <recommendedName>
        <fullName evidence="3">Threonine dehydratase</fullName>
    </recommendedName>
</protein>
<dbReference type="AlphaFoldDB" id="A0A4Q0VXF4"/>
<dbReference type="Proteomes" id="UP000290649">
    <property type="component" value="Unassembled WGS sequence"/>
</dbReference>
<evidence type="ECO:0008006" key="3">
    <source>
        <dbReference type="Google" id="ProtNLM"/>
    </source>
</evidence>
<comment type="caution">
    <text evidence="1">The sequence shown here is derived from an EMBL/GenBank/DDBJ whole genome shotgun (WGS) entry which is preliminary data.</text>
</comment>
<evidence type="ECO:0000313" key="2">
    <source>
        <dbReference type="Proteomes" id="UP000290649"/>
    </source>
</evidence>